<dbReference type="Pfam" id="PF13613">
    <property type="entry name" value="HTH_Tnp_4"/>
    <property type="match status" value="1"/>
</dbReference>
<evidence type="ECO:0000256" key="1">
    <source>
        <dbReference type="ARBA" id="ARBA00001968"/>
    </source>
</evidence>
<sequence>KLFNNPGKLLRFTGLNLFQLRTLVERLEPLWLKAEEERLTRNNRKRRIGGGRKYYLSPIEDKLLLILVFYRAYLNYEVLGLIFNLNASNICRLIKKLSPLVEKAADPTLQFVLKSIKYRKRRLNFEEFARLYPDLLEFIIDSTEQKRQRPKNKKKQKNFYSGKKHQHGFKTQIVVNSTGKIIDVSHTYPARVHDKTLLIKEKTLDKIPPEIKTLMDKGYVKVQKLYPNHAIFIPIKRTRWKKTLTRSEKIKNTKLSKKRIIVEHVFSRMKKYQILFQTYRSKDNDYNRHFRNIASLCNYRLAFKHLDSS</sequence>
<dbReference type="PANTHER" id="PTHR23080">
    <property type="entry name" value="THAP DOMAIN PROTEIN"/>
    <property type="match status" value="1"/>
</dbReference>
<dbReference type="InterPro" id="IPR027805">
    <property type="entry name" value="Transposase_HTH_dom"/>
</dbReference>
<evidence type="ECO:0008006" key="7">
    <source>
        <dbReference type="Google" id="ProtNLM"/>
    </source>
</evidence>
<feature type="domain" description="Transposase Helix-turn-helix" evidence="4">
    <location>
        <begin position="56"/>
        <end position="103"/>
    </location>
</feature>
<accession>A0A1F7I5U9</accession>
<evidence type="ECO:0000259" key="4">
    <source>
        <dbReference type="Pfam" id="PF13613"/>
    </source>
</evidence>
<dbReference type="InterPro" id="IPR027806">
    <property type="entry name" value="HARBI1_dom"/>
</dbReference>
<dbReference type="AlphaFoldDB" id="A0A1F7I5U9"/>
<protein>
    <recommendedName>
        <fullName evidence="7">Transposase</fullName>
    </recommendedName>
</protein>
<evidence type="ECO:0000313" key="5">
    <source>
        <dbReference type="EMBL" id="OGK38753.1"/>
    </source>
</evidence>
<organism evidence="5 6">
    <name type="scientific">Candidatus Roizmanbacteria bacterium RIFCSPHIGHO2_12_FULL_41_11</name>
    <dbReference type="NCBI Taxonomy" id="1802052"/>
    <lineage>
        <taxon>Bacteria</taxon>
        <taxon>Candidatus Roizmaniibacteriota</taxon>
    </lineage>
</organism>
<feature type="non-terminal residue" evidence="5">
    <location>
        <position position="1"/>
    </location>
</feature>
<comment type="cofactor">
    <cofactor evidence="1">
        <name>a divalent metal cation</name>
        <dbReference type="ChEBI" id="CHEBI:60240"/>
    </cofactor>
</comment>
<evidence type="ECO:0000256" key="2">
    <source>
        <dbReference type="ARBA" id="ARBA00022723"/>
    </source>
</evidence>
<dbReference type="EMBL" id="MGAC01000002">
    <property type="protein sequence ID" value="OGK38753.1"/>
    <property type="molecule type" value="Genomic_DNA"/>
</dbReference>
<dbReference type="GO" id="GO:0046872">
    <property type="term" value="F:metal ion binding"/>
    <property type="evidence" value="ECO:0007669"/>
    <property type="project" value="UniProtKB-KW"/>
</dbReference>
<name>A0A1F7I5U9_9BACT</name>
<comment type="caution">
    <text evidence="5">The sequence shown here is derived from an EMBL/GenBank/DDBJ whole genome shotgun (WGS) entry which is preliminary data.</text>
</comment>
<keyword evidence="2" id="KW-0479">Metal-binding</keyword>
<gene>
    <name evidence="5" type="ORF">A3F03_03980</name>
</gene>
<evidence type="ECO:0000313" key="6">
    <source>
        <dbReference type="Proteomes" id="UP000176803"/>
    </source>
</evidence>
<evidence type="ECO:0000259" key="3">
    <source>
        <dbReference type="Pfam" id="PF13359"/>
    </source>
</evidence>
<feature type="domain" description="DDE Tnp4" evidence="3">
    <location>
        <begin position="140"/>
        <end position="298"/>
    </location>
</feature>
<proteinExistence type="predicted"/>
<dbReference type="Proteomes" id="UP000176803">
    <property type="component" value="Unassembled WGS sequence"/>
</dbReference>
<reference evidence="5 6" key="1">
    <citation type="journal article" date="2016" name="Nat. Commun.">
        <title>Thousands of microbial genomes shed light on interconnected biogeochemical processes in an aquifer system.</title>
        <authorList>
            <person name="Anantharaman K."/>
            <person name="Brown C.T."/>
            <person name="Hug L.A."/>
            <person name="Sharon I."/>
            <person name="Castelle C.J."/>
            <person name="Probst A.J."/>
            <person name="Thomas B.C."/>
            <person name="Singh A."/>
            <person name="Wilkins M.J."/>
            <person name="Karaoz U."/>
            <person name="Brodie E.L."/>
            <person name="Williams K.H."/>
            <person name="Hubbard S.S."/>
            <person name="Banfield J.F."/>
        </authorList>
    </citation>
    <scope>NUCLEOTIDE SEQUENCE [LARGE SCALE GENOMIC DNA]</scope>
</reference>
<dbReference type="Pfam" id="PF13359">
    <property type="entry name" value="DDE_Tnp_4"/>
    <property type="match status" value="1"/>
</dbReference>